<evidence type="ECO:0000256" key="1">
    <source>
        <dbReference type="ARBA" id="ARBA00022574"/>
    </source>
</evidence>
<protein>
    <recommendedName>
        <fullName evidence="4">NACHT domain-containing protein</fullName>
    </recommendedName>
</protein>
<dbReference type="Pfam" id="PF22939">
    <property type="entry name" value="WHD_GPIID"/>
    <property type="match status" value="1"/>
</dbReference>
<feature type="repeat" description="WD" evidence="3">
    <location>
        <begin position="582"/>
        <end position="623"/>
    </location>
</feature>
<dbReference type="Pfam" id="PF00400">
    <property type="entry name" value="WD40"/>
    <property type="match status" value="4"/>
</dbReference>
<proteinExistence type="predicted"/>
<dbReference type="InterPro" id="IPR019775">
    <property type="entry name" value="WD40_repeat_CS"/>
</dbReference>
<dbReference type="SUPFAM" id="SSF50978">
    <property type="entry name" value="WD40 repeat-like"/>
    <property type="match status" value="1"/>
</dbReference>
<dbReference type="InterPro" id="IPR015943">
    <property type="entry name" value="WD40/YVTN_repeat-like_dom_sf"/>
</dbReference>
<feature type="repeat" description="WD" evidence="3">
    <location>
        <begin position="649"/>
        <end position="690"/>
    </location>
</feature>
<gene>
    <name evidence="5" type="ORF">N7509_000202</name>
</gene>
<accession>A0A9W9WCV1</accession>
<dbReference type="Gene3D" id="2.130.10.10">
    <property type="entry name" value="YVTN repeat-like/Quinoprotein amine dehydrogenase"/>
    <property type="match status" value="3"/>
</dbReference>
<sequence>MLLRIPHVQDLHVTNPVDDKERIEDTKGGLLKDSYRWILDNKEFKQWQDSERNRLLWIRGDPGKGKTMLLCGVIDELTRLYGDNASISFFFCQATDMRINSATSVLRGLIYLLVKNHPSLLHHVRSRYDYAGKTLFEDVNAWNALSTIFRDILNNPTLQMTYLVIDGLDECTDGLCFLLDLIVQESSVNPQIKWVVSSRNWLEITERLDIATQLAPISLELNEASVSEAVNQFIQHKVYELAKARRYSDKTRDSVHSYLSSNSQDTFLWVALVCQNLEKIRTNVIKKLKSFPPGLEALYGRMIGQVRESEDAELCKEILAIMSTIFRPITLHELTSLIELPDDDYDDVVSLEEIIAICGSFLTVRGHTIVFVHQSAKEFLLKEALSEILPRGIEAEHDMIFRRSLDFIFKTLQRDIWNIKLPGLHMKDICKPSPNPLAVVEYSCVYWMDHLEASLLNGACELGVYNRGRVDTFLQHKFLHWLEALRILGSVLDGIQVMQKLEILIEKRKESVMLLNRARDASRFIRYHKTAIESSPLQVYCSPLIFSPLKSLARISFQDERADWVLNHPVVEENWSPCLQTLEGHKDAVWSISWSPDGRRLASASFDKTVRIWDPATGQSISTLDGHSEGVTSIAWIWDPATGQSISTLEGHSEGVTSIAWSPDGSRLASASIDRTVRIWDTATGQSVSALDGHSEGVTSIAWSPDGSRLASASGDKIVRIWDPATGQSISTLDGHSSSVTSIAWSPDGSGLASASYDKTVRIWDPTAGQSVSNLPISFVDSLQFDNDDINLLHTKNRTYDIGSKGPMTPVSDDFISPLKQYVYGLSQERSWITCNGLKLLWLPSEYRPSSSNNVARYANRLAIGCSSGRVIFLVLSERNPISSL</sequence>
<evidence type="ECO:0000313" key="5">
    <source>
        <dbReference type="EMBL" id="KAJ5414868.1"/>
    </source>
</evidence>
<dbReference type="InterPro" id="IPR036322">
    <property type="entry name" value="WD40_repeat_dom_sf"/>
</dbReference>
<evidence type="ECO:0000256" key="3">
    <source>
        <dbReference type="PROSITE-ProRule" id="PRU00221"/>
    </source>
</evidence>
<dbReference type="SUPFAM" id="SSF52540">
    <property type="entry name" value="P-loop containing nucleoside triphosphate hydrolases"/>
    <property type="match status" value="1"/>
</dbReference>
<dbReference type="PANTHER" id="PTHR19848:SF8">
    <property type="entry name" value="F-BOX AND WD REPEAT DOMAIN CONTAINING 7"/>
    <property type="match status" value="1"/>
</dbReference>
<reference evidence="5" key="1">
    <citation type="submission" date="2022-12" db="EMBL/GenBank/DDBJ databases">
        <authorList>
            <person name="Petersen C."/>
        </authorList>
    </citation>
    <scope>NUCLEOTIDE SEQUENCE</scope>
    <source>
        <strain evidence="5">IBT 29677</strain>
    </source>
</reference>
<reference evidence="5" key="2">
    <citation type="journal article" date="2023" name="IMA Fungus">
        <title>Comparative genomic study of the Penicillium genus elucidates a diverse pangenome and 15 lateral gene transfer events.</title>
        <authorList>
            <person name="Petersen C."/>
            <person name="Sorensen T."/>
            <person name="Nielsen M.R."/>
            <person name="Sondergaard T.E."/>
            <person name="Sorensen J.L."/>
            <person name="Fitzpatrick D.A."/>
            <person name="Frisvad J.C."/>
            <person name="Nielsen K.L."/>
        </authorList>
    </citation>
    <scope>NUCLEOTIDE SEQUENCE</scope>
    <source>
        <strain evidence="5">IBT 29677</strain>
    </source>
</reference>
<dbReference type="InterPro" id="IPR007111">
    <property type="entry name" value="NACHT_NTPase"/>
</dbReference>
<dbReference type="FunFam" id="3.40.50.300:FF:001638">
    <property type="entry name" value="NACHT and WD40 domain protein"/>
    <property type="match status" value="1"/>
</dbReference>
<name>A0A9W9WCV1_9EURO</name>
<dbReference type="PROSITE" id="PS50294">
    <property type="entry name" value="WD_REPEATS_REGION"/>
    <property type="match status" value="4"/>
</dbReference>
<feature type="domain" description="NACHT" evidence="4">
    <location>
        <begin position="54"/>
        <end position="275"/>
    </location>
</feature>
<dbReference type="PANTHER" id="PTHR19848">
    <property type="entry name" value="WD40 REPEAT PROTEIN"/>
    <property type="match status" value="1"/>
</dbReference>
<dbReference type="PROSITE" id="PS00678">
    <property type="entry name" value="WD_REPEATS_1"/>
    <property type="match status" value="1"/>
</dbReference>
<keyword evidence="6" id="KW-1185">Reference proteome</keyword>
<dbReference type="Gene3D" id="3.40.50.300">
    <property type="entry name" value="P-loop containing nucleotide triphosphate hydrolases"/>
    <property type="match status" value="1"/>
</dbReference>
<dbReference type="SMART" id="SM00320">
    <property type="entry name" value="WD40"/>
    <property type="match status" value="4"/>
</dbReference>
<dbReference type="Pfam" id="PF24883">
    <property type="entry name" value="NPHP3_N"/>
    <property type="match status" value="1"/>
</dbReference>
<dbReference type="PROSITE" id="PS50082">
    <property type="entry name" value="WD_REPEATS_2"/>
    <property type="match status" value="4"/>
</dbReference>
<dbReference type="InterPro" id="IPR020472">
    <property type="entry name" value="WD40_PAC1"/>
</dbReference>
<feature type="repeat" description="WD" evidence="3">
    <location>
        <begin position="733"/>
        <end position="774"/>
    </location>
</feature>
<dbReference type="InterPro" id="IPR056884">
    <property type="entry name" value="NPHP3-like_N"/>
</dbReference>
<dbReference type="PRINTS" id="PR00320">
    <property type="entry name" value="GPROTEINBRPT"/>
</dbReference>
<dbReference type="CDD" id="cd00200">
    <property type="entry name" value="WD40"/>
    <property type="match status" value="1"/>
</dbReference>
<keyword evidence="1 3" id="KW-0853">WD repeat</keyword>
<dbReference type="OrthoDB" id="538223at2759"/>
<organism evidence="5 6">
    <name type="scientific">Penicillium cosmopolitanum</name>
    <dbReference type="NCBI Taxonomy" id="1131564"/>
    <lineage>
        <taxon>Eukaryota</taxon>
        <taxon>Fungi</taxon>
        <taxon>Dikarya</taxon>
        <taxon>Ascomycota</taxon>
        <taxon>Pezizomycotina</taxon>
        <taxon>Eurotiomycetes</taxon>
        <taxon>Eurotiomycetidae</taxon>
        <taxon>Eurotiales</taxon>
        <taxon>Aspergillaceae</taxon>
        <taxon>Penicillium</taxon>
    </lineage>
</organism>
<comment type="caution">
    <text evidence="5">The sequence shown here is derived from an EMBL/GenBank/DDBJ whole genome shotgun (WGS) entry which is preliminary data.</text>
</comment>
<keyword evidence="2" id="KW-0677">Repeat</keyword>
<evidence type="ECO:0000259" key="4">
    <source>
        <dbReference type="PROSITE" id="PS50837"/>
    </source>
</evidence>
<evidence type="ECO:0000256" key="2">
    <source>
        <dbReference type="ARBA" id="ARBA00022737"/>
    </source>
</evidence>
<dbReference type="InterPro" id="IPR054471">
    <property type="entry name" value="GPIID_WHD"/>
</dbReference>
<dbReference type="GeneID" id="81363829"/>
<feature type="repeat" description="WD" evidence="3">
    <location>
        <begin position="691"/>
        <end position="732"/>
    </location>
</feature>
<dbReference type="RefSeq" id="XP_056494714.1">
    <property type="nucleotide sequence ID" value="XM_056624849.1"/>
</dbReference>
<dbReference type="InterPro" id="IPR001680">
    <property type="entry name" value="WD40_rpt"/>
</dbReference>
<dbReference type="EMBL" id="JAPZBU010000002">
    <property type="protein sequence ID" value="KAJ5414868.1"/>
    <property type="molecule type" value="Genomic_DNA"/>
</dbReference>
<dbReference type="Proteomes" id="UP001147747">
    <property type="component" value="Unassembled WGS sequence"/>
</dbReference>
<dbReference type="AlphaFoldDB" id="A0A9W9WCV1"/>
<dbReference type="InterPro" id="IPR027417">
    <property type="entry name" value="P-loop_NTPase"/>
</dbReference>
<dbReference type="PROSITE" id="PS50837">
    <property type="entry name" value="NACHT"/>
    <property type="match status" value="1"/>
</dbReference>
<evidence type="ECO:0000313" key="6">
    <source>
        <dbReference type="Proteomes" id="UP001147747"/>
    </source>
</evidence>